<dbReference type="Gramene" id="KMT02182">
    <property type="protein sequence ID" value="KMT02182"/>
    <property type="gene ID" value="BVRB_9g206980"/>
</dbReference>
<keyword evidence="9" id="KW-1185">Reference proteome</keyword>
<proteinExistence type="inferred from homology"/>
<evidence type="ECO:0000259" key="7">
    <source>
        <dbReference type="Pfam" id="PF05922"/>
    </source>
</evidence>
<evidence type="ECO:0000313" key="9">
    <source>
        <dbReference type="Proteomes" id="UP000035740"/>
    </source>
</evidence>
<comment type="similarity">
    <text evidence="1">Belongs to the peptidase S8 family.</text>
</comment>
<dbReference type="InterPro" id="IPR010259">
    <property type="entry name" value="S8pro/Inhibitor_I9"/>
</dbReference>
<dbReference type="GO" id="GO:0008236">
    <property type="term" value="F:serine-type peptidase activity"/>
    <property type="evidence" value="ECO:0007669"/>
    <property type="project" value="UniProtKB-KW"/>
</dbReference>
<evidence type="ECO:0000256" key="5">
    <source>
        <dbReference type="ARBA" id="ARBA00022825"/>
    </source>
</evidence>
<keyword evidence="3 6" id="KW-0732">Signal</keyword>
<keyword evidence="4" id="KW-0378">Hydrolase</keyword>
<dbReference type="PANTHER" id="PTHR10795">
    <property type="entry name" value="PROPROTEIN CONVERTASE SUBTILISIN/KEXIN"/>
    <property type="match status" value="1"/>
</dbReference>
<feature type="signal peptide" evidence="6">
    <location>
        <begin position="1"/>
        <end position="19"/>
    </location>
</feature>
<dbReference type="Pfam" id="PF05922">
    <property type="entry name" value="Inhibitor_I9"/>
    <property type="match status" value="1"/>
</dbReference>
<keyword evidence="2" id="KW-0645">Protease</keyword>
<evidence type="ECO:0000256" key="1">
    <source>
        <dbReference type="ARBA" id="ARBA00011073"/>
    </source>
</evidence>
<evidence type="ECO:0000256" key="2">
    <source>
        <dbReference type="ARBA" id="ARBA00022670"/>
    </source>
</evidence>
<feature type="chain" id="PRO_5005294578" description="Inhibitor I9 domain-containing protein" evidence="6">
    <location>
        <begin position="20"/>
        <end position="146"/>
    </location>
</feature>
<keyword evidence="5" id="KW-0720">Serine protease</keyword>
<name>A0A0J8BLV8_BETVV</name>
<dbReference type="AlphaFoldDB" id="A0A0J8BLV8"/>
<dbReference type="FunFam" id="3.30.70.80:FF:000002">
    <property type="entry name" value="Subtilisin-like protease SBT5.3"/>
    <property type="match status" value="1"/>
</dbReference>
<sequence length="146" mass="16598">MRLSFFFLLLFVLQEPTFAKQSSYVVYMGAHSHGEMSQYDLHQVKESHYDLLGSFLGSHDTAKDAIFYSYTRHINGFAAILEEELALEIANHPNVVSVFQNKGRKLHTTRSWSFLGLETDGEIFPSSAWEKARYGEDTIIANLDTG</sequence>
<accession>A0A0J8BLV8</accession>
<dbReference type="InterPro" id="IPR037045">
    <property type="entry name" value="S8pro/Inhibitor_I9_sf"/>
</dbReference>
<dbReference type="Proteomes" id="UP000035740">
    <property type="component" value="Chromosome 9"/>
</dbReference>
<evidence type="ECO:0000313" key="8">
    <source>
        <dbReference type="EMBL" id="KMT02182.1"/>
    </source>
</evidence>
<evidence type="ECO:0000256" key="4">
    <source>
        <dbReference type="ARBA" id="ARBA00022801"/>
    </source>
</evidence>
<evidence type="ECO:0000256" key="3">
    <source>
        <dbReference type="ARBA" id="ARBA00022729"/>
    </source>
</evidence>
<dbReference type="EMBL" id="KQ090181">
    <property type="protein sequence ID" value="KMT02182.1"/>
    <property type="molecule type" value="Genomic_DNA"/>
</dbReference>
<feature type="domain" description="Inhibitor I9" evidence="7">
    <location>
        <begin position="23"/>
        <end position="107"/>
    </location>
</feature>
<protein>
    <recommendedName>
        <fullName evidence="7">Inhibitor I9 domain-containing protein</fullName>
    </recommendedName>
</protein>
<dbReference type="InterPro" id="IPR045051">
    <property type="entry name" value="SBT"/>
</dbReference>
<gene>
    <name evidence="8" type="ORF">BVRB_9g206980</name>
</gene>
<dbReference type="OMA" id="QVTESHY"/>
<evidence type="ECO:0000256" key="6">
    <source>
        <dbReference type="SAM" id="SignalP"/>
    </source>
</evidence>
<organism evidence="8 9">
    <name type="scientific">Beta vulgaris subsp. vulgaris</name>
    <name type="common">Beet</name>
    <dbReference type="NCBI Taxonomy" id="3555"/>
    <lineage>
        <taxon>Eukaryota</taxon>
        <taxon>Viridiplantae</taxon>
        <taxon>Streptophyta</taxon>
        <taxon>Embryophyta</taxon>
        <taxon>Tracheophyta</taxon>
        <taxon>Spermatophyta</taxon>
        <taxon>Magnoliopsida</taxon>
        <taxon>eudicotyledons</taxon>
        <taxon>Gunneridae</taxon>
        <taxon>Pentapetalae</taxon>
        <taxon>Caryophyllales</taxon>
        <taxon>Chenopodiaceae</taxon>
        <taxon>Betoideae</taxon>
        <taxon>Beta</taxon>
    </lineage>
</organism>
<dbReference type="Gene3D" id="3.30.70.80">
    <property type="entry name" value="Peptidase S8 propeptide/proteinase inhibitor I9"/>
    <property type="match status" value="1"/>
</dbReference>
<dbReference type="GO" id="GO:0006508">
    <property type="term" value="P:proteolysis"/>
    <property type="evidence" value="ECO:0007669"/>
    <property type="project" value="UniProtKB-KW"/>
</dbReference>
<dbReference type="OrthoDB" id="206201at2759"/>
<reference evidence="8 9" key="1">
    <citation type="journal article" date="2014" name="Nature">
        <title>The genome of the recently domesticated crop plant sugar beet (Beta vulgaris).</title>
        <authorList>
            <person name="Dohm J.C."/>
            <person name="Minoche A.E."/>
            <person name="Holtgrawe D."/>
            <person name="Capella-Gutierrez S."/>
            <person name="Zakrzewski F."/>
            <person name="Tafer H."/>
            <person name="Rupp O."/>
            <person name="Sorensen T.R."/>
            <person name="Stracke R."/>
            <person name="Reinhardt R."/>
            <person name="Goesmann A."/>
            <person name="Kraft T."/>
            <person name="Schulz B."/>
            <person name="Stadler P.F."/>
            <person name="Schmidt T."/>
            <person name="Gabaldon T."/>
            <person name="Lehrach H."/>
            <person name="Weisshaar B."/>
            <person name="Himmelbauer H."/>
        </authorList>
    </citation>
    <scope>NUCLEOTIDE SEQUENCE [LARGE SCALE GENOMIC DNA]</scope>
    <source>
        <tissue evidence="8">Taproot</tissue>
    </source>
</reference>